<keyword evidence="13" id="KW-0548">Nucleotidyltransferase</keyword>
<evidence type="ECO:0000256" key="2">
    <source>
        <dbReference type="ARBA" id="ARBA00022679"/>
    </source>
</evidence>
<evidence type="ECO:0000256" key="9">
    <source>
        <dbReference type="SAM" id="MobiDB-lite"/>
    </source>
</evidence>
<evidence type="ECO:0000256" key="6">
    <source>
        <dbReference type="ARBA" id="ARBA00023163"/>
    </source>
</evidence>
<feature type="domain" description="Polymerase A arginine-rich C-terminal" evidence="11">
    <location>
        <begin position="323"/>
        <end position="428"/>
    </location>
</feature>
<evidence type="ECO:0000256" key="3">
    <source>
        <dbReference type="ARBA" id="ARBA00022741"/>
    </source>
</evidence>
<dbReference type="InterPro" id="IPR043519">
    <property type="entry name" value="NT_sf"/>
</dbReference>
<feature type="compositionally biased region" description="Basic and acidic residues" evidence="9">
    <location>
        <begin position="407"/>
        <end position="435"/>
    </location>
</feature>
<dbReference type="CDD" id="cd05398">
    <property type="entry name" value="NT_ClassII-CCAase"/>
    <property type="match status" value="1"/>
</dbReference>
<protein>
    <recommendedName>
        <fullName evidence="7">Poly(A) polymerase I</fullName>
        <shortName evidence="7">PAP I</shortName>
        <ecNumber evidence="7">2.7.7.19</ecNumber>
    </recommendedName>
</protein>
<dbReference type="GO" id="GO:0006397">
    <property type="term" value="P:mRNA processing"/>
    <property type="evidence" value="ECO:0007669"/>
    <property type="project" value="UniProtKB-KW"/>
</dbReference>
<dbReference type="NCBIfam" id="TIGR01942">
    <property type="entry name" value="pcnB"/>
    <property type="match status" value="1"/>
</dbReference>
<dbReference type="GO" id="GO:1990817">
    <property type="term" value="F:poly(A) RNA polymerase activity"/>
    <property type="evidence" value="ECO:0007669"/>
    <property type="project" value="UniProtKB-UniRule"/>
</dbReference>
<reference evidence="13 14" key="1">
    <citation type="journal article" date="2019" name="Nat. Med.">
        <title>A library of human gut bacterial isolates paired with longitudinal multiomics data enables mechanistic microbiome research.</title>
        <authorList>
            <person name="Poyet M."/>
            <person name="Groussin M."/>
            <person name="Gibbons S.M."/>
            <person name="Avila-Pacheco J."/>
            <person name="Jiang X."/>
            <person name="Kearney S.M."/>
            <person name="Perrotta A.R."/>
            <person name="Berdy B."/>
            <person name="Zhao S."/>
            <person name="Lieberman T.D."/>
            <person name="Swanson P.K."/>
            <person name="Smith M."/>
            <person name="Roesemann S."/>
            <person name="Alexander J.E."/>
            <person name="Rich S.A."/>
            <person name="Livny J."/>
            <person name="Vlamakis H."/>
            <person name="Clish C."/>
            <person name="Bullock K."/>
            <person name="Deik A."/>
            <person name="Scott J."/>
            <person name="Pierce K.A."/>
            <person name="Xavier R.J."/>
            <person name="Alm E.J."/>
        </authorList>
    </citation>
    <scope>NUCLEOTIDE SEQUENCE [LARGE SCALE GENOMIC DNA]</scope>
    <source>
        <strain evidence="13 14">BIOML-A2</strain>
    </source>
</reference>
<feature type="active site" evidence="7">
    <location>
        <position position="71"/>
    </location>
</feature>
<dbReference type="InterPro" id="IPR052191">
    <property type="entry name" value="tRNA_ntf/polyA_polymerase_I"/>
</dbReference>
<dbReference type="PANTHER" id="PTHR43051">
    <property type="entry name" value="POLYNUCLEOTIDE ADENYLYLTRANSFERASE FAMILY PROTEIN"/>
    <property type="match status" value="1"/>
</dbReference>
<dbReference type="InterPro" id="IPR025866">
    <property type="entry name" value="PolyA_pol_arg_C_dom"/>
</dbReference>
<dbReference type="AlphaFoldDB" id="A0A6I3S138"/>
<keyword evidence="5 7" id="KW-0694">RNA-binding</keyword>
<dbReference type="Proteomes" id="UP000462362">
    <property type="component" value="Unassembled WGS sequence"/>
</dbReference>
<evidence type="ECO:0000256" key="8">
    <source>
        <dbReference type="RuleBase" id="RU003953"/>
    </source>
</evidence>
<dbReference type="RefSeq" id="WP_039895823.1">
    <property type="nucleotide sequence ID" value="NZ_CALFDP010000011.1"/>
</dbReference>
<gene>
    <name evidence="7 13" type="primary">pcnB</name>
    <name evidence="13" type="ORF">GMD42_05765</name>
</gene>
<evidence type="ECO:0000256" key="5">
    <source>
        <dbReference type="ARBA" id="ARBA00022884"/>
    </source>
</evidence>
<dbReference type="GO" id="GO:0005524">
    <property type="term" value="F:ATP binding"/>
    <property type="evidence" value="ECO:0007669"/>
    <property type="project" value="UniProtKB-UniRule"/>
</dbReference>
<evidence type="ECO:0000256" key="4">
    <source>
        <dbReference type="ARBA" id="ARBA00022840"/>
    </source>
</evidence>
<keyword evidence="1 7" id="KW-0507">mRNA processing</keyword>
<dbReference type="GO" id="GO:0043633">
    <property type="term" value="P:polyadenylation-dependent RNA catabolic process"/>
    <property type="evidence" value="ECO:0007669"/>
    <property type="project" value="InterPro"/>
</dbReference>
<feature type="active site" evidence="7">
    <location>
        <position position="147"/>
    </location>
</feature>
<feature type="domain" description="tRNA nucleotidyltransferase/poly(A) polymerase RNA and SrmB- binding" evidence="12">
    <location>
        <begin position="205"/>
        <end position="256"/>
    </location>
</feature>
<feature type="domain" description="Poly A polymerase head" evidence="10">
    <location>
        <begin position="53"/>
        <end position="178"/>
    </location>
</feature>
<dbReference type="Gene3D" id="1.10.3090.10">
    <property type="entry name" value="cca-adding enzyme, domain 2"/>
    <property type="match status" value="1"/>
</dbReference>
<comment type="function">
    <text evidence="7">Adds poly(A) tail to the 3' end of many RNAs, which usually targets these RNAs for decay. Plays a significant role in the global control of gene expression, through influencing the rate of transcript degradation, and in the general RNA quality control.</text>
</comment>
<sequence length="479" mass="54733">MVKEEEGFKANVPTKIRKKAHIVPREENGIDLLAVSPFAISVCQKLQDAGYKAFIVGGAVRDLLIGAKPKDFDVATDATPEEVKKVTRRAIIIGRRFRLVHVNKGAETIEVATFRGFAKQGVTKDEDGVITNDNVFGEQYEDAARRDFTVNAMYFDPISGDLYDYHHGLDDIRERKIRMIGDPATRYREDPVRILRAIRIAAKLGFTIDEKTAAPMHYMQTLLLSVPSARLADEFSKMVLSGSAVACMELMNRYDINIPIPLFDVLKRTFGLPFVRKGLERCDARVALGKSISTSFLFAVLLWHEMKEEVAKSTGKTPGQIYEEAAKKVADSYRWDGLQSRYVSDMAIIWKLQPRFLVRSRRAAMKLLQHPRFRAAYDFLLLRASSGDASHELADWWTAYEGATDEERLEMSKEAEQQDRKERERLRQERAAEGKSDEDEADGEEKEKKKRRRRRKKRFDRSKFPKAEKAASDKEKADK</sequence>
<keyword evidence="4 7" id="KW-0067">ATP-binding</keyword>
<name>A0A6I3S138_9BURK</name>
<organism evidence="13 14">
    <name type="scientific">Parasutterella excrementihominis</name>
    <dbReference type="NCBI Taxonomy" id="487175"/>
    <lineage>
        <taxon>Bacteria</taxon>
        <taxon>Pseudomonadati</taxon>
        <taxon>Pseudomonadota</taxon>
        <taxon>Betaproteobacteria</taxon>
        <taxon>Burkholderiales</taxon>
        <taxon>Sutterellaceae</taxon>
        <taxon>Parasutterella</taxon>
    </lineage>
</organism>
<dbReference type="InterPro" id="IPR032828">
    <property type="entry name" value="PolyA_RNA-bd"/>
</dbReference>
<dbReference type="EMBL" id="WNCL01000013">
    <property type="protein sequence ID" value="MTU43133.1"/>
    <property type="molecule type" value="Genomic_DNA"/>
</dbReference>
<evidence type="ECO:0000313" key="13">
    <source>
        <dbReference type="EMBL" id="MTU43133.1"/>
    </source>
</evidence>
<dbReference type="SUPFAM" id="SSF81891">
    <property type="entry name" value="Poly A polymerase C-terminal region-like"/>
    <property type="match status" value="1"/>
</dbReference>
<evidence type="ECO:0000259" key="11">
    <source>
        <dbReference type="Pfam" id="PF12626"/>
    </source>
</evidence>
<dbReference type="GO" id="GO:0003723">
    <property type="term" value="F:RNA binding"/>
    <property type="evidence" value="ECO:0007669"/>
    <property type="project" value="UniProtKB-UniRule"/>
</dbReference>
<dbReference type="HAMAP" id="MF_00957">
    <property type="entry name" value="PolyA_pol"/>
    <property type="match status" value="1"/>
</dbReference>
<evidence type="ECO:0000259" key="10">
    <source>
        <dbReference type="Pfam" id="PF01743"/>
    </source>
</evidence>
<proteinExistence type="inferred from homology"/>
<feature type="active site" evidence="7">
    <location>
        <position position="73"/>
    </location>
</feature>
<dbReference type="PANTHER" id="PTHR43051:SF1">
    <property type="entry name" value="POLYNUCLEOTIDE ADENYLYLTRANSFERASE FAMILY PROTEIN"/>
    <property type="match status" value="1"/>
</dbReference>
<keyword evidence="3 7" id="KW-0547">Nucleotide-binding</keyword>
<dbReference type="InterPro" id="IPR002646">
    <property type="entry name" value="PolA_pol_head_dom"/>
</dbReference>
<keyword evidence="2 7" id="KW-0808">Transferase</keyword>
<comment type="catalytic activity">
    <reaction evidence="7">
        <text>RNA(n) + ATP = RNA(n)-3'-adenine ribonucleotide + diphosphate</text>
        <dbReference type="Rhea" id="RHEA:11332"/>
        <dbReference type="Rhea" id="RHEA-COMP:14527"/>
        <dbReference type="Rhea" id="RHEA-COMP:17347"/>
        <dbReference type="ChEBI" id="CHEBI:30616"/>
        <dbReference type="ChEBI" id="CHEBI:33019"/>
        <dbReference type="ChEBI" id="CHEBI:140395"/>
        <dbReference type="ChEBI" id="CHEBI:173115"/>
        <dbReference type="EC" id="2.7.7.19"/>
    </reaction>
</comment>
<evidence type="ECO:0000256" key="7">
    <source>
        <dbReference type="HAMAP-Rule" id="MF_00957"/>
    </source>
</evidence>
<evidence type="ECO:0000256" key="1">
    <source>
        <dbReference type="ARBA" id="ARBA00022664"/>
    </source>
</evidence>
<feature type="compositionally biased region" description="Basic and acidic residues" evidence="9">
    <location>
        <begin position="461"/>
        <end position="479"/>
    </location>
</feature>
<feature type="compositionally biased region" description="Basic residues" evidence="9">
    <location>
        <begin position="448"/>
        <end position="460"/>
    </location>
</feature>
<evidence type="ECO:0000259" key="12">
    <source>
        <dbReference type="Pfam" id="PF12627"/>
    </source>
</evidence>
<feature type="region of interest" description="Disordered" evidence="9">
    <location>
        <begin position="407"/>
        <end position="479"/>
    </location>
</feature>
<comment type="similarity">
    <text evidence="7 8">Belongs to the tRNA nucleotidyltransferase/poly(A) polymerase family.</text>
</comment>
<dbReference type="EC" id="2.7.7.19" evidence="7"/>
<keyword evidence="6 7" id="KW-0804">Transcription</keyword>
<accession>A0A6I3S138</accession>
<dbReference type="InterPro" id="IPR010206">
    <property type="entry name" value="PolA_pol_I"/>
</dbReference>
<dbReference type="SUPFAM" id="SSF81301">
    <property type="entry name" value="Nucleotidyltransferase"/>
    <property type="match status" value="1"/>
</dbReference>
<comment type="caution">
    <text evidence="13">The sequence shown here is derived from an EMBL/GenBank/DDBJ whole genome shotgun (WGS) entry which is preliminary data.</text>
</comment>
<evidence type="ECO:0000313" key="14">
    <source>
        <dbReference type="Proteomes" id="UP000462362"/>
    </source>
</evidence>
<dbReference type="Pfam" id="PF12626">
    <property type="entry name" value="PolyA_pol_arg_C"/>
    <property type="match status" value="1"/>
</dbReference>
<dbReference type="Gene3D" id="3.30.460.10">
    <property type="entry name" value="Beta Polymerase, domain 2"/>
    <property type="match status" value="1"/>
</dbReference>
<dbReference type="Pfam" id="PF01743">
    <property type="entry name" value="PolyA_pol"/>
    <property type="match status" value="1"/>
</dbReference>
<dbReference type="Pfam" id="PF12627">
    <property type="entry name" value="PolyA_pol_RNAbd"/>
    <property type="match status" value="1"/>
</dbReference>